<dbReference type="PROSITE" id="PS51318">
    <property type="entry name" value="TAT"/>
    <property type="match status" value="1"/>
</dbReference>
<dbReference type="InterPro" id="IPR017850">
    <property type="entry name" value="Alkaline_phosphatase_core_sf"/>
</dbReference>
<dbReference type="PANTHER" id="PTHR43737:SF1">
    <property type="entry name" value="DUF1501 DOMAIN-CONTAINING PROTEIN"/>
    <property type="match status" value="1"/>
</dbReference>
<evidence type="ECO:0000313" key="1">
    <source>
        <dbReference type="EMBL" id="QJW92685.1"/>
    </source>
</evidence>
<protein>
    <submittedName>
        <fullName evidence="1">Uncharacterized DUF1501 protein, type 2</fullName>
    </submittedName>
</protein>
<dbReference type="KEGG" id="ftj:FTUN_0182"/>
<dbReference type="EMBL" id="CP053452">
    <property type="protein sequence ID" value="QJW92685.1"/>
    <property type="molecule type" value="Genomic_DNA"/>
</dbReference>
<dbReference type="PANTHER" id="PTHR43737">
    <property type="entry name" value="BLL7424 PROTEIN"/>
    <property type="match status" value="1"/>
</dbReference>
<dbReference type="InterPro" id="IPR006311">
    <property type="entry name" value="TAT_signal"/>
</dbReference>
<accession>A0A6M5YF96</accession>
<dbReference type="SUPFAM" id="SSF53649">
    <property type="entry name" value="Alkaline phosphatase-like"/>
    <property type="match status" value="1"/>
</dbReference>
<keyword evidence="2" id="KW-1185">Reference proteome</keyword>
<dbReference type="AlphaFoldDB" id="A0A6M5YF96"/>
<organism evidence="1 2">
    <name type="scientific">Frigoriglobus tundricola</name>
    <dbReference type="NCBI Taxonomy" id="2774151"/>
    <lineage>
        <taxon>Bacteria</taxon>
        <taxon>Pseudomonadati</taxon>
        <taxon>Planctomycetota</taxon>
        <taxon>Planctomycetia</taxon>
        <taxon>Gemmatales</taxon>
        <taxon>Gemmataceae</taxon>
        <taxon>Frigoriglobus</taxon>
    </lineage>
</organism>
<dbReference type="Proteomes" id="UP000503447">
    <property type="component" value="Chromosome"/>
</dbReference>
<evidence type="ECO:0000313" key="2">
    <source>
        <dbReference type="Proteomes" id="UP000503447"/>
    </source>
</evidence>
<dbReference type="Gene3D" id="3.40.720.10">
    <property type="entry name" value="Alkaline Phosphatase, subunit A"/>
    <property type="match status" value="1"/>
</dbReference>
<dbReference type="Pfam" id="PF07394">
    <property type="entry name" value="DUF1501"/>
    <property type="match status" value="1"/>
</dbReference>
<sequence>MLRVLGHPTAACDGITRRELLRAGSLAALLPGTAGVSLASSRGAGGPPVLPGKSAPAKAVILIDLFGGPSHIDTFDPKPDAPDGIRGEFQTIPTALPGVRVCEHLPLLAARLDRLAVVRSVTHKYNSHNPYGVMTGYDGGHDQTDYFARPTNHPSVPSVCQFFGVGRGHDLPGYVMLPAFPGYSQGLRRAGPYGGYLGPKFDPVFSTADTFSGADTSSDTGFYNPDLPLTGEPRLPKIDGGLTLDALNTRRSLVQQLDAHAAGLDAQNHRVRRDAAFDLLLAPKAKAAFDLAREPLKLRDRYGRDVFGQSVLLARRLVEAGVTFVTIHTEAKPNGHWDTHENNFNMLKRLLLPFLDRAVSALVDDLRDRGMLDDTLVVVTGDMGRTPRVNGKAGRDHWPQCGFCLYAGGGTKPGVVHGATDKIAAFPVDHPVSAGDLVATAYHLVGVDPDGMVPDHTNRPQHIAHGGKPIRGVLK</sequence>
<dbReference type="InterPro" id="IPR010869">
    <property type="entry name" value="DUF1501"/>
</dbReference>
<gene>
    <name evidence="1" type="ORF">FTUN_0182</name>
</gene>
<dbReference type="RefSeq" id="WP_171469040.1">
    <property type="nucleotide sequence ID" value="NZ_CP053452.2"/>
</dbReference>
<reference evidence="2" key="1">
    <citation type="submission" date="2020-05" db="EMBL/GenBank/DDBJ databases">
        <title>Frigoriglobus tundricola gen. nov., sp. nov., a psychrotolerant cellulolytic planctomycete of the family Gemmataceae with two divergent copies of 16S rRNA gene.</title>
        <authorList>
            <person name="Kulichevskaya I.S."/>
            <person name="Ivanova A.A."/>
            <person name="Naumoff D.G."/>
            <person name="Beletsky A.V."/>
            <person name="Rijpstra W.I.C."/>
            <person name="Sinninghe Damste J.S."/>
            <person name="Mardanov A.V."/>
            <person name="Ravin N.V."/>
            <person name="Dedysh S.N."/>
        </authorList>
    </citation>
    <scope>NUCLEOTIDE SEQUENCE [LARGE SCALE GENOMIC DNA]</scope>
    <source>
        <strain evidence="2">PL17</strain>
    </source>
</reference>
<proteinExistence type="predicted"/>
<name>A0A6M5YF96_9BACT</name>